<gene>
    <name evidence="2" type="ORF">PHYBLDRAFT_167646</name>
</gene>
<evidence type="ECO:0000313" key="2">
    <source>
        <dbReference type="EMBL" id="OAD74222.1"/>
    </source>
</evidence>
<dbReference type="SUPFAM" id="SSF52047">
    <property type="entry name" value="RNI-like"/>
    <property type="match status" value="1"/>
</dbReference>
<sequence>MSILKLPLEIMYLVANLLAPRYKLECVRVCILWRVVFEDSLWETIIINSPDDLKGVCNAVTTRTNRYNKAGNRTRRLYMGDSISAENNQLYSLQKSFPNLKYLIISRNSLRNEHNIAKRGWSFWRELTHLKLFMNESGTQNQIQKLHRLSLYLPNIKNLECFSTIKSRAPTYTLEDFEALHSNMPALEYLCLPANVAILSDRDIELIFSTKPAKSTTGIKFQITTIDIRWLCYFAKKYPNLSTFEWIEVEPFYRHYVFETEAAQILSKLPCAFTHVNKVHIRSSPKSEKVVSILYRALRQNKLLAKIE</sequence>
<evidence type="ECO:0000259" key="1">
    <source>
        <dbReference type="PROSITE" id="PS50181"/>
    </source>
</evidence>
<dbReference type="InterPro" id="IPR032675">
    <property type="entry name" value="LRR_dom_sf"/>
</dbReference>
<dbReference type="VEuPathDB" id="FungiDB:PHYBLDRAFT_167646"/>
<dbReference type="InParanoid" id="A0A162U847"/>
<proteinExistence type="predicted"/>
<dbReference type="AlphaFoldDB" id="A0A162U847"/>
<dbReference type="EMBL" id="KV440979">
    <property type="protein sequence ID" value="OAD74222.1"/>
    <property type="molecule type" value="Genomic_DNA"/>
</dbReference>
<accession>A0A162U847</accession>
<protein>
    <recommendedName>
        <fullName evidence="1">F-box domain-containing protein</fullName>
    </recommendedName>
</protein>
<dbReference type="Gene3D" id="3.80.10.10">
    <property type="entry name" value="Ribonuclease Inhibitor"/>
    <property type="match status" value="1"/>
</dbReference>
<dbReference type="RefSeq" id="XP_018292262.1">
    <property type="nucleotide sequence ID" value="XM_018435682.1"/>
</dbReference>
<dbReference type="InterPro" id="IPR001810">
    <property type="entry name" value="F-box_dom"/>
</dbReference>
<dbReference type="OrthoDB" id="2365408at2759"/>
<feature type="domain" description="F-box" evidence="1">
    <location>
        <begin position="1"/>
        <end position="45"/>
    </location>
</feature>
<organism evidence="2 3">
    <name type="scientific">Phycomyces blakesleeanus (strain ATCC 8743b / DSM 1359 / FGSC 10004 / NBRC 33097 / NRRL 1555)</name>
    <dbReference type="NCBI Taxonomy" id="763407"/>
    <lineage>
        <taxon>Eukaryota</taxon>
        <taxon>Fungi</taxon>
        <taxon>Fungi incertae sedis</taxon>
        <taxon>Mucoromycota</taxon>
        <taxon>Mucoromycotina</taxon>
        <taxon>Mucoromycetes</taxon>
        <taxon>Mucorales</taxon>
        <taxon>Phycomycetaceae</taxon>
        <taxon>Phycomyces</taxon>
    </lineage>
</organism>
<dbReference type="PROSITE" id="PS50181">
    <property type="entry name" value="FBOX"/>
    <property type="match status" value="1"/>
</dbReference>
<dbReference type="Proteomes" id="UP000077315">
    <property type="component" value="Unassembled WGS sequence"/>
</dbReference>
<reference evidence="3" key="1">
    <citation type="submission" date="2015-06" db="EMBL/GenBank/DDBJ databases">
        <title>Expansion of signal transduction pathways in fungi by whole-genome duplication.</title>
        <authorList>
            <consortium name="DOE Joint Genome Institute"/>
            <person name="Corrochano L.M."/>
            <person name="Kuo A."/>
            <person name="Marcet-Houben M."/>
            <person name="Polaino S."/>
            <person name="Salamov A."/>
            <person name="Villalobos J.M."/>
            <person name="Alvarez M.I."/>
            <person name="Avalos J."/>
            <person name="Benito E.P."/>
            <person name="Benoit I."/>
            <person name="Burger G."/>
            <person name="Camino L.P."/>
            <person name="Canovas D."/>
            <person name="Cerda-Olmedo E."/>
            <person name="Cheng J.-F."/>
            <person name="Dominguez A."/>
            <person name="Elias M."/>
            <person name="Eslava A.P."/>
            <person name="Glaser F."/>
            <person name="Grimwood J."/>
            <person name="Gutierrez G."/>
            <person name="Heitman J."/>
            <person name="Henrissat B."/>
            <person name="Iturriaga E.A."/>
            <person name="Lang B.F."/>
            <person name="Lavin J.L."/>
            <person name="Lee S."/>
            <person name="Li W."/>
            <person name="Lindquist E."/>
            <person name="Lopez-Garcia S."/>
            <person name="Luque E.M."/>
            <person name="Marcos A.T."/>
            <person name="Martin J."/>
            <person name="McCluskey K."/>
            <person name="Medina H.R."/>
            <person name="Miralles-Duran A."/>
            <person name="Miyazaki A."/>
            <person name="Munoz-Torres E."/>
            <person name="Oguiza J.A."/>
            <person name="Ohm R."/>
            <person name="Olmedo M."/>
            <person name="Orejas M."/>
            <person name="Ortiz-Castellanos L."/>
            <person name="Pisabarro A.G."/>
            <person name="Rodriguez-Romero J."/>
            <person name="Ruiz-Herrera J."/>
            <person name="Ruiz-Vazquez R."/>
            <person name="Sanz C."/>
            <person name="Schackwitz W."/>
            <person name="Schmutz J."/>
            <person name="Shahriari M."/>
            <person name="Shelest E."/>
            <person name="Silva-Franco F."/>
            <person name="Soanes D."/>
            <person name="Syed K."/>
            <person name="Tagua V.G."/>
            <person name="Talbot N.J."/>
            <person name="Thon M."/>
            <person name="De vries R.P."/>
            <person name="Wiebenga A."/>
            <person name="Yadav J.S."/>
            <person name="Braun E.L."/>
            <person name="Baker S."/>
            <person name="Garre V."/>
            <person name="Horwitz B."/>
            <person name="Torres-Martinez S."/>
            <person name="Idnurm A."/>
            <person name="Herrera-Estrella A."/>
            <person name="Gabaldon T."/>
            <person name="Grigoriev I.V."/>
        </authorList>
    </citation>
    <scope>NUCLEOTIDE SEQUENCE [LARGE SCALE GENOMIC DNA]</scope>
    <source>
        <strain evidence="3">NRRL 1555(-)</strain>
    </source>
</reference>
<dbReference type="GeneID" id="28996588"/>
<name>A0A162U847_PHYB8</name>
<keyword evidence="3" id="KW-1185">Reference proteome</keyword>
<evidence type="ECO:0000313" key="3">
    <source>
        <dbReference type="Proteomes" id="UP000077315"/>
    </source>
</evidence>